<dbReference type="STRING" id="272558.gene:10726166"/>
<dbReference type="HOGENOM" id="CLU_1033314_0_0_9"/>
<dbReference type="AlphaFoldDB" id="Q9KG03"/>
<organism evidence="4 5">
    <name type="scientific">Halalkalibacterium halodurans (strain ATCC BAA-125 / DSM 18197 / FERM 7344 / JCM 9153 / C-125)</name>
    <name type="common">Bacillus halodurans</name>
    <dbReference type="NCBI Taxonomy" id="272558"/>
    <lineage>
        <taxon>Bacteria</taxon>
        <taxon>Bacillati</taxon>
        <taxon>Bacillota</taxon>
        <taxon>Bacilli</taxon>
        <taxon>Bacillales</taxon>
        <taxon>Bacillaceae</taxon>
        <taxon>Halalkalibacterium (ex Joshi et al. 2022)</taxon>
    </lineage>
</organism>
<proteinExistence type="predicted"/>
<evidence type="ECO:0000313" key="5">
    <source>
        <dbReference type="Proteomes" id="UP000001258"/>
    </source>
</evidence>
<dbReference type="RefSeq" id="WP_010896494.1">
    <property type="nucleotide sequence ID" value="NC_002570.2"/>
</dbReference>
<evidence type="ECO:0000256" key="2">
    <source>
        <dbReference type="SAM" id="SignalP"/>
    </source>
</evidence>
<dbReference type="EMBL" id="BA000004">
    <property type="protein sequence ID" value="BAB04032.1"/>
    <property type="molecule type" value="Genomic_DNA"/>
</dbReference>
<evidence type="ECO:0000313" key="4">
    <source>
        <dbReference type="EMBL" id="BAB04032.1"/>
    </source>
</evidence>
<feature type="region of interest" description="Disordered" evidence="1">
    <location>
        <begin position="115"/>
        <end position="147"/>
    </location>
</feature>
<feature type="region of interest" description="Disordered" evidence="1">
    <location>
        <begin position="30"/>
        <end position="51"/>
    </location>
</feature>
<keyword evidence="5" id="KW-1185">Reference proteome</keyword>
<dbReference type="OrthoDB" id="2966913at2"/>
<dbReference type="InterPro" id="IPR039564">
    <property type="entry name" value="Peptidase_C39-like"/>
</dbReference>
<dbReference type="Proteomes" id="UP000001258">
    <property type="component" value="Chromosome"/>
</dbReference>
<feature type="chain" id="PRO_5004329655" evidence="2">
    <location>
        <begin position="30"/>
        <end position="278"/>
    </location>
</feature>
<reference evidence="4 5" key="1">
    <citation type="journal article" date="2000" name="Nucleic Acids Res.">
        <title>Complete genome sequence of the alkaliphilic bacterium Bacillus halodurans and genomic sequence comparison with Bacillus subtilis.</title>
        <authorList>
            <person name="Takami H."/>
            <person name="Nakasone K."/>
            <person name="Takaki Y."/>
            <person name="Maeno G."/>
            <person name="Sasaki R."/>
            <person name="Masui N."/>
            <person name="Fuji F."/>
            <person name="Hirama C."/>
            <person name="Nakamura Y."/>
            <person name="Ogasawara N."/>
            <person name="Kuhara S."/>
            <person name="Horikoshi K."/>
        </authorList>
    </citation>
    <scope>NUCLEOTIDE SEQUENCE [LARGE SCALE GENOMIC DNA]</scope>
    <source>
        <strain evidence="5">ATCC BAA-125 / DSM 18197 / FERM 7344 / JCM 9153 / C-125</strain>
    </source>
</reference>
<evidence type="ECO:0000259" key="3">
    <source>
        <dbReference type="Pfam" id="PF13529"/>
    </source>
</evidence>
<dbReference type="PIR" id="A83689">
    <property type="entry name" value="A83689"/>
</dbReference>
<name>Q9KG03_HALH5</name>
<accession>Q9KG03</accession>
<dbReference type="KEGG" id="bha:BH0313"/>
<keyword evidence="2" id="KW-0732">Signal</keyword>
<protein>
    <submittedName>
        <fullName evidence="4">BH0313 protein</fullName>
    </submittedName>
</protein>
<dbReference type="eggNOG" id="ENOG5033PAA">
    <property type="taxonomic scope" value="Bacteria"/>
</dbReference>
<sequence>MNPYKKWTKLLTVSALFTVLFASPTISLANDGEANDETEGHTGAMLNDPSLTPSLDAELEALAKEKDQWLEETLKEDMRINTVTEGEFYTISVSNYKQENGYYCGPASARQTLSFHKSKSGSSTSLPSQSTLASKIGTTSSGSTTSGIASGLNSYKSTFGFSSNPYVAADITNVSSPKSTFETRVKGVIKNKTNAPIVLMQTKHLERYDGKNIRHYNTISGYSYEYSSGKKRMRTVDPHYDAKYRGIQWDPIGSTSSRGVFRAVYEADKAGSNKAMAY</sequence>
<dbReference type="Pfam" id="PF13529">
    <property type="entry name" value="Peptidase_C39_2"/>
    <property type="match status" value="1"/>
</dbReference>
<feature type="domain" description="Peptidase C39-like" evidence="3">
    <location>
        <begin position="92"/>
        <end position="239"/>
    </location>
</feature>
<feature type="signal peptide" evidence="2">
    <location>
        <begin position="1"/>
        <end position="29"/>
    </location>
</feature>
<gene>
    <name evidence="4" type="ordered locus">BH0313</name>
</gene>
<evidence type="ECO:0000256" key="1">
    <source>
        <dbReference type="SAM" id="MobiDB-lite"/>
    </source>
</evidence>